<dbReference type="AlphaFoldDB" id="A0A147HWI7"/>
<comment type="catalytic activity">
    <reaction evidence="2">
        <text>UDP-N-acetyl-alpha-D-glucosamine = UDP-N-acetyl-alpha-D-mannosamine</text>
        <dbReference type="Rhea" id="RHEA:17213"/>
        <dbReference type="ChEBI" id="CHEBI:57705"/>
        <dbReference type="ChEBI" id="CHEBI:68623"/>
        <dbReference type="EC" id="5.1.3.14"/>
    </reaction>
</comment>
<evidence type="ECO:0000256" key="3">
    <source>
        <dbReference type="ARBA" id="ARBA00038209"/>
    </source>
</evidence>
<evidence type="ECO:0000256" key="4">
    <source>
        <dbReference type="ARBA" id="ARBA00038858"/>
    </source>
</evidence>
<dbReference type="EC" id="5.1.3.14" evidence="4"/>
<dbReference type="PANTHER" id="PTHR43174">
    <property type="entry name" value="UDP-N-ACETYLGLUCOSAMINE 2-EPIMERASE"/>
    <property type="match status" value="1"/>
</dbReference>
<dbReference type="GO" id="GO:0008761">
    <property type="term" value="F:UDP-N-acetylglucosamine 2-epimerase activity"/>
    <property type="evidence" value="ECO:0007669"/>
    <property type="project" value="UniProtKB-EC"/>
</dbReference>
<evidence type="ECO:0000256" key="5">
    <source>
        <dbReference type="RuleBase" id="RU003513"/>
    </source>
</evidence>
<keyword evidence="8" id="KW-1185">Reference proteome</keyword>
<dbReference type="PANTHER" id="PTHR43174:SF2">
    <property type="entry name" value="UDP-N-ACETYLGLUCOSAMINE 2-EPIMERASE"/>
    <property type="match status" value="1"/>
</dbReference>
<gene>
    <name evidence="7" type="ORF">NS334_14885</name>
</gene>
<dbReference type="CDD" id="cd03786">
    <property type="entry name" value="GTB_UDP-GlcNAc_2-Epimerase"/>
    <property type="match status" value="1"/>
</dbReference>
<dbReference type="InterPro" id="IPR003331">
    <property type="entry name" value="UDP_GlcNAc_Epimerase_2_dom"/>
</dbReference>
<sequence>MAPLVSALRALDGVETRVLVTGQHRALLDSALAALGIVPDIDLRVSSGEGALDRMLAALLTAIGATLDRERPARVLVHGDTLTALAATLAAHLRRVPVAHVEAGLRSGDLFAPWPEEGSRRITGILADLHFAPTVAAADALRRENVPADAIHVTGNTVADALRMIQARIVARPDLAAAADRILARFVDRRIVTATMHRRENWPRLPAIARALARLARRDDLAIIIPLHPNPRVTDPLTAALGTLPNVALVPALDYPDFVRLMAASTLILTDSGGVQEEAPALGVPVLVLRDVTERGEGVAAGSVRLVGTDPEAIVAAATAVLDAPASTTPRQLYGDGYAADRIAAILVARLNA</sequence>
<dbReference type="Pfam" id="PF02350">
    <property type="entry name" value="Epimerase_2"/>
    <property type="match status" value="1"/>
</dbReference>
<evidence type="ECO:0000313" key="8">
    <source>
        <dbReference type="Proteomes" id="UP000074310"/>
    </source>
</evidence>
<dbReference type="Gene3D" id="3.40.50.2000">
    <property type="entry name" value="Glycogen Phosphorylase B"/>
    <property type="match status" value="2"/>
</dbReference>
<dbReference type="NCBIfam" id="TIGR00236">
    <property type="entry name" value="wecB"/>
    <property type="match status" value="1"/>
</dbReference>
<organism evidence="7 8">
    <name type="scientific">Sphingomonas endophytica</name>
    <dbReference type="NCBI Taxonomy" id="869719"/>
    <lineage>
        <taxon>Bacteria</taxon>
        <taxon>Pseudomonadati</taxon>
        <taxon>Pseudomonadota</taxon>
        <taxon>Alphaproteobacteria</taxon>
        <taxon>Sphingomonadales</taxon>
        <taxon>Sphingomonadaceae</taxon>
        <taxon>Sphingomonas</taxon>
    </lineage>
</organism>
<dbReference type="EMBL" id="LDTB01000073">
    <property type="protein sequence ID" value="KTT69300.1"/>
    <property type="molecule type" value="Genomic_DNA"/>
</dbReference>
<protein>
    <recommendedName>
        <fullName evidence="4">UDP-N-acetylglucosamine 2-epimerase (non-hydrolyzing)</fullName>
        <ecNumber evidence="4">5.1.3.14</ecNumber>
    </recommendedName>
</protein>
<dbReference type="PATRIC" id="fig|869719.3.peg.3157"/>
<evidence type="ECO:0000256" key="1">
    <source>
        <dbReference type="ARBA" id="ARBA00023235"/>
    </source>
</evidence>
<evidence type="ECO:0000259" key="6">
    <source>
        <dbReference type="Pfam" id="PF02350"/>
    </source>
</evidence>
<comment type="caution">
    <text evidence="7">The sequence shown here is derived from an EMBL/GenBank/DDBJ whole genome shotgun (WGS) entry which is preliminary data.</text>
</comment>
<name>A0A147HWI7_9SPHN</name>
<proteinExistence type="inferred from homology"/>
<dbReference type="SUPFAM" id="SSF53756">
    <property type="entry name" value="UDP-Glycosyltransferase/glycogen phosphorylase"/>
    <property type="match status" value="1"/>
</dbReference>
<feature type="domain" description="UDP-N-acetylglucosamine 2-epimerase" evidence="6">
    <location>
        <begin position="7"/>
        <end position="347"/>
    </location>
</feature>
<keyword evidence="1 5" id="KW-0413">Isomerase</keyword>
<reference evidence="7 8" key="1">
    <citation type="journal article" date="2016" name="Front. Microbiol.">
        <title>Genomic Resource of Rice Seed Associated Bacteria.</title>
        <authorList>
            <person name="Midha S."/>
            <person name="Bansal K."/>
            <person name="Sharma S."/>
            <person name="Kumar N."/>
            <person name="Patil P.P."/>
            <person name="Chaudhry V."/>
            <person name="Patil P.B."/>
        </authorList>
    </citation>
    <scope>NUCLEOTIDE SEQUENCE [LARGE SCALE GENOMIC DNA]</scope>
    <source>
        <strain evidence="7 8">NS334</strain>
    </source>
</reference>
<dbReference type="Proteomes" id="UP000074310">
    <property type="component" value="Unassembled WGS sequence"/>
</dbReference>
<accession>A0A147HWI7</accession>
<evidence type="ECO:0000313" key="7">
    <source>
        <dbReference type="EMBL" id="KTT69300.1"/>
    </source>
</evidence>
<evidence type="ECO:0000256" key="2">
    <source>
        <dbReference type="ARBA" id="ARBA00036080"/>
    </source>
</evidence>
<comment type="similarity">
    <text evidence="3 5">Belongs to the UDP-N-acetylglucosamine 2-epimerase family.</text>
</comment>
<dbReference type="InterPro" id="IPR029767">
    <property type="entry name" value="WecB-like"/>
</dbReference>